<reference evidence="3" key="1">
    <citation type="journal article" date="2019" name="Int. J. Syst. Evol. Microbiol.">
        <title>The Global Catalogue of Microorganisms (GCM) 10K type strain sequencing project: providing services to taxonomists for standard genome sequencing and annotation.</title>
        <authorList>
            <consortium name="The Broad Institute Genomics Platform"/>
            <consortium name="The Broad Institute Genome Sequencing Center for Infectious Disease"/>
            <person name="Wu L."/>
            <person name="Ma J."/>
        </authorList>
    </citation>
    <scope>NUCLEOTIDE SEQUENCE [LARGE SCALE GENOMIC DNA]</scope>
    <source>
        <strain evidence="3">NBRC 111756</strain>
    </source>
</reference>
<evidence type="ECO:0000256" key="1">
    <source>
        <dbReference type="SAM" id="Phobius"/>
    </source>
</evidence>
<keyword evidence="1" id="KW-1133">Transmembrane helix</keyword>
<dbReference type="EMBL" id="JBHSWE010000001">
    <property type="protein sequence ID" value="MFC6671925.1"/>
    <property type="molecule type" value="Genomic_DNA"/>
</dbReference>
<organism evidence="2 3">
    <name type="scientific">Marinobacterium aestuariivivens</name>
    <dbReference type="NCBI Taxonomy" id="1698799"/>
    <lineage>
        <taxon>Bacteria</taxon>
        <taxon>Pseudomonadati</taxon>
        <taxon>Pseudomonadota</taxon>
        <taxon>Gammaproteobacteria</taxon>
        <taxon>Oceanospirillales</taxon>
        <taxon>Oceanospirillaceae</taxon>
        <taxon>Marinobacterium</taxon>
    </lineage>
</organism>
<accession>A0ABW2A3B1</accession>
<evidence type="ECO:0000313" key="3">
    <source>
        <dbReference type="Proteomes" id="UP001596422"/>
    </source>
</evidence>
<name>A0ABW2A3B1_9GAMM</name>
<dbReference type="Proteomes" id="UP001596422">
    <property type="component" value="Unassembled WGS sequence"/>
</dbReference>
<evidence type="ECO:0000313" key="2">
    <source>
        <dbReference type="EMBL" id="MFC6671925.1"/>
    </source>
</evidence>
<keyword evidence="1" id="KW-0812">Transmembrane</keyword>
<comment type="caution">
    <text evidence="2">The sequence shown here is derived from an EMBL/GenBank/DDBJ whole genome shotgun (WGS) entry which is preliminary data.</text>
</comment>
<keyword evidence="1" id="KW-0472">Membrane</keyword>
<gene>
    <name evidence="2" type="ORF">ACFQDL_19050</name>
</gene>
<proteinExistence type="predicted"/>
<sequence length="42" mass="4772">MRFFATAGPEASLERLIRHRLLLVLLLVSGMLLALLHRQSMP</sequence>
<keyword evidence="3" id="KW-1185">Reference proteome</keyword>
<dbReference type="RefSeq" id="WP_379910402.1">
    <property type="nucleotide sequence ID" value="NZ_JBHSWE010000001.1"/>
</dbReference>
<feature type="transmembrane region" description="Helical" evidence="1">
    <location>
        <begin position="21"/>
        <end position="37"/>
    </location>
</feature>
<protein>
    <submittedName>
        <fullName evidence="2">Uncharacterized protein</fullName>
    </submittedName>
</protein>